<dbReference type="RefSeq" id="WP_179616583.1">
    <property type="nucleotide sequence ID" value="NZ_CP059163.1"/>
</dbReference>
<gene>
    <name evidence="1" type="ORF">BKA08_003318</name>
</gene>
<dbReference type="SUPFAM" id="SSF56112">
    <property type="entry name" value="Protein kinase-like (PK-like)"/>
    <property type="match status" value="1"/>
</dbReference>
<name>A0A7Y9JS15_9ACTN</name>
<reference evidence="1 2" key="1">
    <citation type="submission" date="2020-07" db="EMBL/GenBank/DDBJ databases">
        <title>Sequencing the genomes of 1000 actinobacteria strains.</title>
        <authorList>
            <person name="Klenk H.-P."/>
        </authorList>
    </citation>
    <scope>NUCLEOTIDE SEQUENCE [LARGE SCALE GENOMIC DNA]</scope>
    <source>
        <strain evidence="1 2">DSM 18965</strain>
    </source>
</reference>
<dbReference type="PANTHER" id="PTHR39441:SF1">
    <property type="entry name" value="DUF2252 DOMAIN-CONTAINING PROTEIN"/>
    <property type="match status" value="1"/>
</dbReference>
<proteinExistence type="predicted"/>
<organism evidence="1 2">
    <name type="scientific">Nocardioides marinisabuli</name>
    <dbReference type="NCBI Taxonomy" id="419476"/>
    <lineage>
        <taxon>Bacteria</taxon>
        <taxon>Bacillati</taxon>
        <taxon>Actinomycetota</taxon>
        <taxon>Actinomycetes</taxon>
        <taxon>Propionibacteriales</taxon>
        <taxon>Nocardioidaceae</taxon>
        <taxon>Nocardioides</taxon>
    </lineage>
</organism>
<dbReference type="AlphaFoldDB" id="A0A7Y9JS15"/>
<dbReference type="Proteomes" id="UP000516957">
    <property type="component" value="Unassembled WGS sequence"/>
</dbReference>
<dbReference type="Pfam" id="PF10009">
    <property type="entry name" value="DUF2252"/>
    <property type="match status" value="1"/>
</dbReference>
<sequence length="445" mass="49752">MDDQDRTDTIIEVLGAAFADLMEADPAAFRGKYRKMAADPHSFYRGTACLFYADVTGATGGSAGSQVWSEDFADERSGRIWIHGDLHVENFGTYLNSDGRFVFDVNDFDEAYLGRFTWDLQRFAASLALVGWQKALPEQDVRDLVERYLRAYLDQVDHYVEAADDFALYLHNTSGPVHDVLLEAREQRRTDLLAANTTRGDGEHRTFRDDPSVRRLGDAEHEKVVQAYRDYLETIPDERRSPRDVFYDLHDVVGKSGFGIGSAGLPAYNLLIEGHSQALDNDVVLSMKQANVPAVSRFVDTTEVDDYFEHEGHRTAVSQRALQVHTDPLLGYAAIDGVGYVVAEVSPYEVDLDWSGITEPEQMAEVVELLGRATAKVHCASDEDSDQDLVDFQVEEAVVASVGERRDELVAWVTDFATTYAERVRADHALFVEAFREGRIGISST</sequence>
<protein>
    <submittedName>
        <fullName evidence="1">Uncharacterized protein (DUF2252 family)</fullName>
    </submittedName>
</protein>
<dbReference type="InterPro" id="IPR011009">
    <property type="entry name" value="Kinase-like_dom_sf"/>
</dbReference>
<dbReference type="EMBL" id="JACCBE010000001">
    <property type="protein sequence ID" value="NYD59080.1"/>
    <property type="molecule type" value="Genomic_DNA"/>
</dbReference>
<dbReference type="InterPro" id="IPR018721">
    <property type="entry name" value="DUF2252"/>
</dbReference>
<keyword evidence="2" id="KW-1185">Reference proteome</keyword>
<comment type="caution">
    <text evidence="1">The sequence shown here is derived from an EMBL/GenBank/DDBJ whole genome shotgun (WGS) entry which is preliminary data.</text>
</comment>
<evidence type="ECO:0000313" key="2">
    <source>
        <dbReference type="Proteomes" id="UP000516957"/>
    </source>
</evidence>
<evidence type="ECO:0000313" key="1">
    <source>
        <dbReference type="EMBL" id="NYD59080.1"/>
    </source>
</evidence>
<dbReference type="PANTHER" id="PTHR39441">
    <property type="entry name" value="DUF2252 DOMAIN-CONTAINING PROTEIN"/>
    <property type="match status" value="1"/>
</dbReference>
<accession>A0A7Y9JS15</accession>